<reference evidence="2" key="1">
    <citation type="submission" date="2018-05" db="EMBL/GenBank/DDBJ databases">
        <authorList>
            <person name="Lanie J.A."/>
            <person name="Ng W.-L."/>
            <person name="Kazmierczak K.M."/>
            <person name="Andrzejewski T.M."/>
            <person name="Davidsen T.M."/>
            <person name="Wayne K.J."/>
            <person name="Tettelin H."/>
            <person name="Glass J.I."/>
            <person name="Rusch D."/>
            <person name="Podicherti R."/>
            <person name="Tsui H.-C.T."/>
            <person name="Winkler M.E."/>
        </authorList>
    </citation>
    <scope>NUCLEOTIDE SEQUENCE</scope>
</reference>
<accession>A0A382K3C3</accession>
<sequence>MPRSQMEQLHRHLIRFIAIDTVFVALIIMSLLSTWNGSVKVFTLILGAVLVPLGVLTTYTLHKRTEYGYKLGIYSLSLFGSAFLLLGL</sequence>
<keyword evidence="1" id="KW-1133">Transmembrane helix</keyword>
<feature type="transmembrane region" description="Helical" evidence="1">
    <location>
        <begin position="71"/>
        <end position="87"/>
    </location>
</feature>
<evidence type="ECO:0000256" key="1">
    <source>
        <dbReference type="SAM" id="Phobius"/>
    </source>
</evidence>
<dbReference type="AlphaFoldDB" id="A0A382K3C3"/>
<gene>
    <name evidence="2" type="ORF">METZ01_LOCUS270025</name>
</gene>
<keyword evidence="1" id="KW-0812">Transmembrane</keyword>
<feature type="non-terminal residue" evidence="2">
    <location>
        <position position="88"/>
    </location>
</feature>
<evidence type="ECO:0000313" key="2">
    <source>
        <dbReference type="EMBL" id="SVC17171.1"/>
    </source>
</evidence>
<feature type="non-terminal residue" evidence="2">
    <location>
        <position position="1"/>
    </location>
</feature>
<name>A0A382K3C3_9ZZZZ</name>
<protein>
    <submittedName>
        <fullName evidence="2">Uncharacterized protein</fullName>
    </submittedName>
</protein>
<feature type="transmembrane region" description="Helical" evidence="1">
    <location>
        <begin position="41"/>
        <end position="59"/>
    </location>
</feature>
<dbReference type="EMBL" id="UINC01077228">
    <property type="protein sequence ID" value="SVC17171.1"/>
    <property type="molecule type" value="Genomic_DNA"/>
</dbReference>
<keyword evidence="1" id="KW-0472">Membrane</keyword>
<organism evidence="2">
    <name type="scientific">marine metagenome</name>
    <dbReference type="NCBI Taxonomy" id="408172"/>
    <lineage>
        <taxon>unclassified sequences</taxon>
        <taxon>metagenomes</taxon>
        <taxon>ecological metagenomes</taxon>
    </lineage>
</organism>
<feature type="transmembrane region" description="Helical" evidence="1">
    <location>
        <begin position="12"/>
        <end position="35"/>
    </location>
</feature>
<proteinExistence type="predicted"/>